<dbReference type="PANTHER" id="PTHR10695:SF46">
    <property type="entry name" value="BIFUNCTIONAL COENZYME A SYNTHASE-RELATED"/>
    <property type="match status" value="1"/>
</dbReference>
<dbReference type="Pfam" id="PF01121">
    <property type="entry name" value="CoaE"/>
    <property type="match status" value="1"/>
</dbReference>
<dbReference type="EMBL" id="SMAG01000001">
    <property type="protein sequence ID" value="TCS96724.1"/>
    <property type="molecule type" value="Genomic_DNA"/>
</dbReference>
<protein>
    <recommendedName>
        <fullName evidence="8 9">Dephospho-CoA kinase</fullName>
        <ecNumber evidence="8 9">2.7.1.24</ecNumber>
    </recommendedName>
    <alternativeName>
        <fullName evidence="8">Dephosphocoenzyme A kinase</fullName>
    </alternativeName>
</protein>
<comment type="function">
    <text evidence="8">Catalyzes the phosphorylation of the 3'-hydroxyl group of dephosphocoenzyme A to form coenzyme A.</text>
</comment>
<dbReference type="GO" id="GO:0005737">
    <property type="term" value="C:cytoplasm"/>
    <property type="evidence" value="ECO:0007669"/>
    <property type="project" value="UniProtKB-SubCell"/>
</dbReference>
<evidence type="ECO:0000256" key="8">
    <source>
        <dbReference type="HAMAP-Rule" id="MF_00376"/>
    </source>
</evidence>
<dbReference type="GO" id="GO:0004140">
    <property type="term" value="F:dephospho-CoA kinase activity"/>
    <property type="evidence" value="ECO:0007669"/>
    <property type="project" value="UniProtKB-UniRule"/>
</dbReference>
<keyword evidence="2 8" id="KW-0963">Cytoplasm</keyword>
<dbReference type="PROSITE" id="PS51219">
    <property type="entry name" value="DPCK"/>
    <property type="match status" value="1"/>
</dbReference>
<gene>
    <name evidence="8" type="primary">coaE</name>
    <name evidence="10" type="ORF">EDD58_101365</name>
</gene>
<organism evidence="10 11">
    <name type="scientific">Hazenella coriacea</name>
    <dbReference type="NCBI Taxonomy" id="1179467"/>
    <lineage>
        <taxon>Bacteria</taxon>
        <taxon>Bacillati</taxon>
        <taxon>Bacillota</taxon>
        <taxon>Bacilli</taxon>
        <taxon>Bacillales</taxon>
        <taxon>Thermoactinomycetaceae</taxon>
        <taxon>Hazenella</taxon>
    </lineage>
</organism>
<sequence>MILGLTGGIATGKSTVSAMFRQQGAILIDADQIARDVVEPGSIGLERVRQHFGDQVIDSQGRMDRTQVGQIIFSSTKAREELNQILHPLIIAEMNSRTEQAIDQNAEAIIIWDVPLLIEQGLTHYVEKVIVVYVPEVVQLERLIKRDQLTEEEALQRMKAQLSIEEKRKFADFVIDNRGPLEVTERQVKQLWNFLTLKNGSNQP</sequence>
<comment type="pathway">
    <text evidence="8">Cofactor biosynthesis; coenzyme A biosynthesis; CoA from (R)-pantothenate: step 5/5.</text>
</comment>
<evidence type="ECO:0000256" key="4">
    <source>
        <dbReference type="ARBA" id="ARBA00022741"/>
    </source>
</evidence>
<dbReference type="Proteomes" id="UP000294937">
    <property type="component" value="Unassembled WGS sequence"/>
</dbReference>
<keyword evidence="3 8" id="KW-0808">Transferase</keyword>
<dbReference type="NCBIfam" id="TIGR00152">
    <property type="entry name" value="dephospho-CoA kinase"/>
    <property type="match status" value="1"/>
</dbReference>
<dbReference type="PANTHER" id="PTHR10695">
    <property type="entry name" value="DEPHOSPHO-COA KINASE-RELATED"/>
    <property type="match status" value="1"/>
</dbReference>
<dbReference type="GO" id="GO:0015937">
    <property type="term" value="P:coenzyme A biosynthetic process"/>
    <property type="evidence" value="ECO:0007669"/>
    <property type="project" value="UniProtKB-UniRule"/>
</dbReference>
<dbReference type="RefSeq" id="WP_131923115.1">
    <property type="nucleotide sequence ID" value="NZ_SMAG01000001.1"/>
</dbReference>
<keyword evidence="7 8" id="KW-0173">Coenzyme A biosynthesis</keyword>
<keyword evidence="6 8" id="KW-0067">ATP-binding</keyword>
<evidence type="ECO:0000256" key="6">
    <source>
        <dbReference type="ARBA" id="ARBA00022840"/>
    </source>
</evidence>
<evidence type="ECO:0000256" key="2">
    <source>
        <dbReference type="ARBA" id="ARBA00022490"/>
    </source>
</evidence>
<reference evidence="10 11" key="1">
    <citation type="submission" date="2019-03" db="EMBL/GenBank/DDBJ databases">
        <title>Genomic Encyclopedia of Type Strains, Phase IV (KMG-IV): sequencing the most valuable type-strain genomes for metagenomic binning, comparative biology and taxonomic classification.</title>
        <authorList>
            <person name="Goeker M."/>
        </authorList>
    </citation>
    <scope>NUCLEOTIDE SEQUENCE [LARGE SCALE GENOMIC DNA]</scope>
    <source>
        <strain evidence="10 11">DSM 45707</strain>
    </source>
</reference>
<evidence type="ECO:0000256" key="3">
    <source>
        <dbReference type="ARBA" id="ARBA00022679"/>
    </source>
</evidence>
<keyword evidence="4 8" id="KW-0547">Nucleotide-binding</keyword>
<dbReference type="GO" id="GO:0005524">
    <property type="term" value="F:ATP binding"/>
    <property type="evidence" value="ECO:0007669"/>
    <property type="project" value="UniProtKB-UniRule"/>
</dbReference>
<dbReference type="OrthoDB" id="9812943at2"/>
<evidence type="ECO:0000256" key="5">
    <source>
        <dbReference type="ARBA" id="ARBA00022777"/>
    </source>
</evidence>
<comment type="subcellular location">
    <subcellularLocation>
        <location evidence="8">Cytoplasm</location>
    </subcellularLocation>
</comment>
<evidence type="ECO:0000256" key="7">
    <source>
        <dbReference type="ARBA" id="ARBA00022993"/>
    </source>
</evidence>
<evidence type="ECO:0000256" key="1">
    <source>
        <dbReference type="ARBA" id="ARBA00009018"/>
    </source>
</evidence>
<dbReference type="HAMAP" id="MF_00376">
    <property type="entry name" value="Dephospho_CoA_kinase"/>
    <property type="match status" value="1"/>
</dbReference>
<accession>A0A4R3LEF7</accession>
<dbReference type="InterPro" id="IPR001977">
    <property type="entry name" value="Depp_CoAkinase"/>
</dbReference>
<proteinExistence type="inferred from homology"/>
<comment type="similarity">
    <text evidence="1 8">Belongs to the CoaE family.</text>
</comment>
<dbReference type="EC" id="2.7.1.24" evidence="8 9"/>
<feature type="binding site" evidence="8">
    <location>
        <begin position="10"/>
        <end position="15"/>
    </location>
    <ligand>
        <name>ATP</name>
        <dbReference type="ChEBI" id="CHEBI:30616"/>
    </ligand>
</feature>
<comment type="caution">
    <text evidence="10">The sequence shown here is derived from an EMBL/GenBank/DDBJ whole genome shotgun (WGS) entry which is preliminary data.</text>
</comment>
<dbReference type="SUPFAM" id="SSF52540">
    <property type="entry name" value="P-loop containing nucleoside triphosphate hydrolases"/>
    <property type="match status" value="1"/>
</dbReference>
<dbReference type="FunFam" id="3.40.50.300:FF:000991">
    <property type="entry name" value="Dephospho-CoA kinase"/>
    <property type="match status" value="1"/>
</dbReference>
<dbReference type="InterPro" id="IPR027417">
    <property type="entry name" value="P-loop_NTPase"/>
</dbReference>
<evidence type="ECO:0000313" key="10">
    <source>
        <dbReference type="EMBL" id="TCS96724.1"/>
    </source>
</evidence>
<evidence type="ECO:0000313" key="11">
    <source>
        <dbReference type="Proteomes" id="UP000294937"/>
    </source>
</evidence>
<keyword evidence="5 8" id="KW-0418">Kinase</keyword>
<dbReference type="UniPathway" id="UPA00241">
    <property type="reaction ID" value="UER00356"/>
</dbReference>
<dbReference type="AlphaFoldDB" id="A0A4R3LEF7"/>
<name>A0A4R3LEF7_9BACL</name>
<comment type="catalytic activity">
    <reaction evidence="8">
        <text>3'-dephospho-CoA + ATP = ADP + CoA + H(+)</text>
        <dbReference type="Rhea" id="RHEA:18245"/>
        <dbReference type="ChEBI" id="CHEBI:15378"/>
        <dbReference type="ChEBI" id="CHEBI:30616"/>
        <dbReference type="ChEBI" id="CHEBI:57287"/>
        <dbReference type="ChEBI" id="CHEBI:57328"/>
        <dbReference type="ChEBI" id="CHEBI:456216"/>
        <dbReference type="EC" id="2.7.1.24"/>
    </reaction>
</comment>
<keyword evidence="11" id="KW-1185">Reference proteome</keyword>
<dbReference type="CDD" id="cd02022">
    <property type="entry name" value="DPCK"/>
    <property type="match status" value="1"/>
</dbReference>
<dbReference type="Gene3D" id="3.40.50.300">
    <property type="entry name" value="P-loop containing nucleotide triphosphate hydrolases"/>
    <property type="match status" value="1"/>
</dbReference>
<evidence type="ECO:0000256" key="9">
    <source>
        <dbReference type="NCBIfam" id="TIGR00152"/>
    </source>
</evidence>